<keyword evidence="1" id="KW-0472">Membrane</keyword>
<feature type="transmembrane region" description="Helical" evidence="1">
    <location>
        <begin position="192"/>
        <end position="217"/>
    </location>
</feature>
<keyword evidence="3" id="KW-1185">Reference proteome</keyword>
<dbReference type="AlphaFoldDB" id="A0A423WJ04"/>
<comment type="caution">
    <text evidence="2">The sequence shown here is derived from an EMBL/GenBank/DDBJ whole genome shotgun (WGS) entry which is preliminary data.</text>
</comment>
<reference evidence="2 3" key="1">
    <citation type="submission" date="2015-09" db="EMBL/GenBank/DDBJ databases">
        <title>Host preference determinants of Valsa canker pathogens revealed by comparative genomics.</title>
        <authorList>
            <person name="Yin Z."/>
            <person name="Huang L."/>
        </authorList>
    </citation>
    <scope>NUCLEOTIDE SEQUENCE [LARGE SCALE GENOMIC DNA]</scope>
    <source>
        <strain evidence="2 3">YSFL</strain>
    </source>
</reference>
<evidence type="ECO:0000313" key="2">
    <source>
        <dbReference type="EMBL" id="ROW03371.1"/>
    </source>
</evidence>
<protein>
    <recommendedName>
        <fullName evidence="4">Palmitoyltransferase</fullName>
    </recommendedName>
</protein>
<organism evidence="2 3">
    <name type="scientific">Cytospora chrysosperma</name>
    <name type="common">Cytospora canker fungus</name>
    <name type="synonym">Sphaeria chrysosperma</name>
    <dbReference type="NCBI Taxonomy" id="252740"/>
    <lineage>
        <taxon>Eukaryota</taxon>
        <taxon>Fungi</taxon>
        <taxon>Dikarya</taxon>
        <taxon>Ascomycota</taxon>
        <taxon>Pezizomycotina</taxon>
        <taxon>Sordariomycetes</taxon>
        <taxon>Sordariomycetidae</taxon>
        <taxon>Diaporthales</taxon>
        <taxon>Cytosporaceae</taxon>
        <taxon>Cytospora</taxon>
    </lineage>
</organism>
<sequence>MCRPLEKFHHWFCFGTGGWIIFLGLISYLLVSSWAIGYEFAYLKLWHQGSREFLLVLSSSQASTRAGALTILVGLGLVRTELIVSWLVTRMRRPTHRVCGRRAVMQSDIHTKSGSSPDVPADRSGRPRFCKHVHSSRGCFDGDRPLADRVYHVTDIGKKCEKDQKMRGVHLPLYDHFCHWIGVVVWLDTIKPYLLCLIFLFLDAVIVIGSSLTALGLSGRTSALLYAPTVVLASLVVA</sequence>
<keyword evidence="1" id="KW-1133">Transmembrane helix</keyword>
<dbReference type="EMBL" id="LJZO01000003">
    <property type="protein sequence ID" value="ROW03371.1"/>
    <property type="molecule type" value="Genomic_DNA"/>
</dbReference>
<evidence type="ECO:0008006" key="4">
    <source>
        <dbReference type="Google" id="ProtNLM"/>
    </source>
</evidence>
<name>A0A423WJ04_CYTCH</name>
<dbReference type="OrthoDB" id="5226086at2759"/>
<feature type="transmembrane region" description="Helical" evidence="1">
    <location>
        <begin position="66"/>
        <end position="88"/>
    </location>
</feature>
<gene>
    <name evidence="2" type="ORF">VSDG_01476</name>
</gene>
<dbReference type="STRING" id="252740.A0A423WJ04"/>
<proteinExistence type="predicted"/>
<evidence type="ECO:0000256" key="1">
    <source>
        <dbReference type="SAM" id="Phobius"/>
    </source>
</evidence>
<dbReference type="Proteomes" id="UP000284375">
    <property type="component" value="Unassembled WGS sequence"/>
</dbReference>
<feature type="transmembrane region" description="Helical" evidence="1">
    <location>
        <begin position="12"/>
        <end position="36"/>
    </location>
</feature>
<keyword evidence="1" id="KW-0812">Transmembrane</keyword>
<evidence type="ECO:0000313" key="3">
    <source>
        <dbReference type="Proteomes" id="UP000284375"/>
    </source>
</evidence>
<accession>A0A423WJ04</accession>